<keyword evidence="3" id="KW-1185">Reference proteome</keyword>
<dbReference type="HOGENOM" id="CLU_1822282_0_0_7"/>
<protein>
    <submittedName>
        <fullName evidence="2">Hypothetical membrane protein, probably cold-shock inducible</fullName>
    </submittedName>
</protein>
<accession>Q6ALJ4</accession>
<evidence type="ECO:0000313" key="2">
    <source>
        <dbReference type="EMBL" id="CAG36781.1"/>
    </source>
</evidence>
<dbReference type="RefSeq" id="WP_011189293.1">
    <property type="nucleotide sequence ID" value="NC_006138.1"/>
</dbReference>
<name>Q6ALJ4_DESPS</name>
<reference evidence="3" key="1">
    <citation type="journal article" date="2004" name="Environ. Microbiol.">
        <title>The genome of Desulfotalea psychrophila, a sulfate-reducing bacterium from permanently cold Arctic sediments.</title>
        <authorList>
            <person name="Rabus R."/>
            <person name="Ruepp A."/>
            <person name="Frickey T."/>
            <person name="Rattei T."/>
            <person name="Fartmann B."/>
            <person name="Stark M."/>
            <person name="Bauer M."/>
            <person name="Zibat A."/>
            <person name="Lombardot T."/>
            <person name="Becker I."/>
            <person name="Amann J."/>
            <person name="Gellner K."/>
            <person name="Teeling H."/>
            <person name="Leuschner W.D."/>
            <person name="Gloeckner F.-O."/>
            <person name="Lupas A.N."/>
            <person name="Amann R."/>
            <person name="Klenk H.-P."/>
        </authorList>
    </citation>
    <scope>NUCLEOTIDE SEQUENCE [LARGE SCALE GENOMIC DNA]</scope>
    <source>
        <strain evidence="3">DSM 12343 / LSv54</strain>
    </source>
</reference>
<dbReference type="Proteomes" id="UP000000602">
    <property type="component" value="Chromosome"/>
</dbReference>
<organism evidence="2 3">
    <name type="scientific">Desulfotalea psychrophila (strain LSv54 / DSM 12343)</name>
    <dbReference type="NCBI Taxonomy" id="177439"/>
    <lineage>
        <taxon>Bacteria</taxon>
        <taxon>Pseudomonadati</taxon>
        <taxon>Thermodesulfobacteriota</taxon>
        <taxon>Desulfobulbia</taxon>
        <taxon>Desulfobulbales</taxon>
        <taxon>Desulfocapsaceae</taxon>
        <taxon>Desulfotalea</taxon>
    </lineage>
</organism>
<keyword evidence="1" id="KW-0812">Transmembrane</keyword>
<evidence type="ECO:0000256" key="1">
    <source>
        <dbReference type="SAM" id="Phobius"/>
    </source>
</evidence>
<dbReference type="KEGG" id="dps:DP2052"/>
<feature type="transmembrane region" description="Helical" evidence="1">
    <location>
        <begin position="54"/>
        <end position="74"/>
    </location>
</feature>
<dbReference type="STRING" id="177439.DP2052"/>
<evidence type="ECO:0000313" key="3">
    <source>
        <dbReference type="Proteomes" id="UP000000602"/>
    </source>
</evidence>
<sequence>MSNIYQRDLIISLLAKNYDTHMNIIWATIGLLLGAIGWIITSREARSYLTSPKLNKIVSLVVIIAMAIMHYYLLWQTMEYSIDLKSELIKVVGENVDVINTSEFIYLISYYMFSARAFVTFILFGFLSFLVIKGEKHITSR</sequence>
<gene>
    <name evidence="2" type="ordered locus">DP2052</name>
</gene>
<dbReference type="AlphaFoldDB" id="Q6ALJ4"/>
<proteinExistence type="predicted"/>
<feature type="transmembrane region" description="Helical" evidence="1">
    <location>
        <begin position="110"/>
        <end position="132"/>
    </location>
</feature>
<keyword evidence="1" id="KW-0472">Membrane</keyword>
<feature type="transmembrane region" description="Helical" evidence="1">
    <location>
        <begin position="24"/>
        <end position="42"/>
    </location>
</feature>
<keyword evidence="1" id="KW-1133">Transmembrane helix</keyword>
<dbReference type="EMBL" id="CR522870">
    <property type="protein sequence ID" value="CAG36781.1"/>
    <property type="molecule type" value="Genomic_DNA"/>
</dbReference>